<name>A0ABZ2PH07_9NOCA</name>
<dbReference type="Proteomes" id="UP001432000">
    <property type="component" value="Chromosome"/>
</dbReference>
<sequence length="211" mass="23762">MTLQSSTDLLVLHAVRLLGFADAAATAGFYDLDPQDTTRILLEGAGSGWLQYLDFDGLAGWSLTDEGRLENERRLADERKVADPDDEIGASYKAFLPLNARLVRACTDWQLGPTADGALRSTDHRDADWDDRILDELSDLYAALVPIVGRLTGVLNRFRGYDIRFCTALQRAHHGHRDWVDKTDVDSCHKVWFQLHEDLLATQGIDRRTEH</sequence>
<evidence type="ECO:0008006" key="3">
    <source>
        <dbReference type="Google" id="ProtNLM"/>
    </source>
</evidence>
<evidence type="ECO:0000313" key="1">
    <source>
        <dbReference type="EMBL" id="WXG68418.1"/>
    </source>
</evidence>
<reference evidence="1 2" key="1">
    <citation type="submission" date="2024-03" db="EMBL/GenBank/DDBJ databases">
        <title>Natural products discovery in diverse microorganisms through a two-stage MS feature dereplication strategy.</title>
        <authorList>
            <person name="Zhang R."/>
        </authorList>
    </citation>
    <scope>NUCLEOTIDE SEQUENCE [LARGE SCALE GENOMIC DNA]</scope>
    <source>
        <strain evidence="1 2">18930</strain>
    </source>
</reference>
<proteinExistence type="predicted"/>
<dbReference type="RefSeq" id="WP_338888612.1">
    <property type="nucleotide sequence ID" value="NZ_CP147846.1"/>
</dbReference>
<gene>
    <name evidence="1" type="ORF">WDS16_25040</name>
</gene>
<keyword evidence="2" id="KW-1185">Reference proteome</keyword>
<accession>A0ABZ2PH07</accession>
<protein>
    <recommendedName>
        <fullName evidence="3">Transcriptional regulator</fullName>
    </recommendedName>
</protein>
<evidence type="ECO:0000313" key="2">
    <source>
        <dbReference type="Proteomes" id="UP001432000"/>
    </source>
</evidence>
<dbReference type="EMBL" id="CP147846">
    <property type="protein sequence ID" value="WXG68418.1"/>
    <property type="molecule type" value="Genomic_DNA"/>
</dbReference>
<organism evidence="1 2">
    <name type="scientific">Rhodococcus sovatensis</name>
    <dbReference type="NCBI Taxonomy" id="1805840"/>
    <lineage>
        <taxon>Bacteria</taxon>
        <taxon>Bacillati</taxon>
        <taxon>Actinomycetota</taxon>
        <taxon>Actinomycetes</taxon>
        <taxon>Mycobacteriales</taxon>
        <taxon>Nocardiaceae</taxon>
        <taxon>Rhodococcus</taxon>
    </lineage>
</organism>